<organism evidence="2 3">
    <name type="scientific">Croceicoccus pelagius</name>
    <dbReference type="NCBI Taxonomy" id="1703341"/>
    <lineage>
        <taxon>Bacteria</taxon>
        <taxon>Pseudomonadati</taxon>
        <taxon>Pseudomonadota</taxon>
        <taxon>Alphaproteobacteria</taxon>
        <taxon>Sphingomonadales</taxon>
        <taxon>Erythrobacteraceae</taxon>
        <taxon>Croceicoccus</taxon>
    </lineage>
</organism>
<evidence type="ECO:0000313" key="2">
    <source>
        <dbReference type="EMBL" id="GGD39263.1"/>
    </source>
</evidence>
<keyword evidence="3" id="KW-1185">Reference proteome</keyword>
<reference evidence="2 3" key="1">
    <citation type="journal article" date="2014" name="Int. J. Syst. Evol. Microbiol.">
        <title>Complete genome sequence of Corynebacterium casei LMG S-19264T (=DSM 44701T), isolated from a smear-ripened cheese.</title>
        <authorList>
            <consortium name="US DOE Joint Genome Institute (JGI-PGF)"/>
            <person name="Walter F."/>
            <person name="Albersmeier A."/>
            <person name="Kalinowski J."/>
            <person name="Ruckert C."/>
        </authorList>
    </citation>
    <scope>NUCLEOTIDE SEQUENCE [LARGE SCALE GENOMIC DNA]</scope>
    <source>
        <strain evidence="2 3">CGMCC 1.15358</strain>
    </source>
</reference>
<evidence type="ECO:0000313" key="3">
    <source>
        <dbReference type="Proteomes" id="UP000598997"/>
    </source>
</evidence>
<protein>
    <submittedName>
        <fullName evidence="2">Uncharacterized protein</fullName>
    </submittedName>
</protein>
<name>A0A916YCD8_9SPHN</name>
<proteinExistence type="predicted"/>
<dbReference type="AlphaFoldDB" id="A0A916YCD8"/>
<feature type="signal peptide" evidence="1">
    <location>
        <begin position="1"/>
        <end position="26"/>
    </location>
</feature>
<dbReference type="RefSeq" id="WP_156521676.1">
    <property type="nucleotide sequence ID" value="NZ_BMIO01000003.1"/>
</dbReference>
<dbReference type="EMBL" id="BMIO01000003">
    <property type="protein sequence ID" value="GGD39263.1"/>
    <property type="molecule type" value="Genomic_DNA"/>
</dbReference>
<sequence>MRTRLFTAPIAAAAIAALALPAPVMATPESELTMSIGSFEGIDFGDDAGEFARDGECDDLRFDGEGMTQTPLLAEDLYHDASDCRAAFNANKITLSPMFMRLSGAAEIIWGDDSGDFSRDGECDDMRFEGPGMTFTPLIAEDIGRDASDCRAAFQKGKITWRVGPVGRLDQEPASFS</sequence>
<feature type="chain" id="PRO_5037252236" evidence="1">
    <location>
        <begin position="27"/>
        <end position="177"/>
    </location>
</feature>
<evidence type="ECO:0000256" key="1">
    <source>
        <dbReference type="SAM" id="SignalP"/>
    </source>
</evidence>
<gene>
    <name evidence="2" type="ORF">GCM10010989_11680</name>
</gene>
<comment type="caution">
    <text evidence="2">The sequence shown here is derived from an EMBL/GenBank/DDBJ whole genome shotgun (WGS) entry which is preliminary data.</text>
</comment>
<dbReference type="Proteomes" id="UP000598997">
    <property type="component" value="Unassembled WGS sequence"/>
</dbReference>
<accession>A0A916YCD8</accession>
<dbReference type="OrthoDB" id="7426809at2"/>
<keyword evidence="1" id="KW-0732">Signal</keyword>